<dbReference type="Gene3D" id="3.90.190.10">
    <property type="entry name" value="Protein tyrosine phosphatase superfamily"/>
    <property type="match status" value="1"/>
</dbReference>
<reference evidence="4" key="2">
    <citation type="submission" date="2015-02" db="EMBL/GenBank/DDBJ databases">
        <title>Complete Genome Sequence of Pelosinus fermentans JBW45.</title>
        <authorList>
            <person name="De Leon K.B."/>
            <person name="Utturkar S.M."/>
            <person name="Camilleri L.B."/>
            <person name="Arkin A.P."/>
            <person name="Fields M.W."/>
            <person name="Brown S.D."/>
            <person name="Wall J.D."/>
        </authorList>
    </citation>
    <scope>NUCLEOTIDE SEQUENCE [LARGE SCALE GENOMIC DNA]</scope>
    <source>
        <strain evidence="4">JBW45</strain>
    </source>
</reference>
<dbReference type="Pfam" id="PF14566">
    <property type="entry name" value="PTPlike_phytase"/>
    <property type="match status" value="1"/>
</dbReference>
<dbReference type="PROSITE" id="PS50056">
    <property type="entry name" value="TYR_PHOSPHATASE_2"/>
    <property type="match status" value="1"/>
</dbReference>
<dbReference type="Gene3D" id="3.30.70.1690">
    <property type="match status" value="1"/>
</dbReference>
<accession>I8TZM5</accession>
<dbReference type="SUPFAM" id="SSF52799">
    <property type="entry name" value="(Phosphotyrosine protein) phosphatases II"/>
    <property type="match status" value="1"/>
</dbReference>
<feature type="signal peptide" evidence="1">
    <location>
        <begin position="1"/>
        <end position="29"/>
    </location>
</feature>
<sequence length="315" mass="35860" precursor="true">MKKMAKGNLVLTILLTIAMLLQAPFLTLAAEPAPGVTILKVDRDDILQLPKDFRIANDAFKQLSTDFKMPSRFGMDKLNLSGSSYYSQLEFAKMLTKLPQDRLVILDLRLEPHGYLDGMGVSWYSAYKRANWGKSSAELEIIERNLLDSTLAGSVEVARLDSEKSIASKTELNVTHALTEGDLAALFGVKYFRIYVADYTKPTDENVDQFLNFYQKLPKDAWLHLHCEAGEGRTTVFMAMVDMLHNAKDVSYDDIMSRQWLIGGQDIRKSTSKDPLKKVGYADRAAFTKHFYDYVSQRPNDSMTWTEWAKQHKYN</sequence>
<keyword evidence="1" id="KW-0732">Signal</keyword>
<dbReference type="OrthoDB" id="21920at2"/>
<reference evidence="3 4" key="1">
    <citation type="journal article" date="2015" name="Genome Announc.">
        <title>Complete Genome Sequence of Pelosinus fermentans JBW45, a Member of a Remarkably Competitive Group of Negativicutes in the Firmicutes Phylum.</title>
        <authorList>
            <person name="De Leon K.B."/>
            <person name="Utturkar S.M."/>
            <person name="Camilleri L.B."/>
            <person name="Elias D.A."/>
            <person name="Arkin A.P."/>
            <person name="Fields M.W."/>
            <person name="Brown S.D."/>
            <person name="Wall J.D."/>
        </authorList>
    </citation>
    <scope>NUCLEOTIDE SEQUENCE [LARGE SCALE GENOMIC DNA]</scope>
    <source>
        <strain evidence="3 4">JBW45</strain>
    </source>
</reference>
<gene>
    <name evidence="3" type="ORF">JBW_01430</name>
</gene>
<dbReference type="HOGENOM" id="CLU_061993_0_0_9"/>
<name>I8TZM5_9FIRM</name>
<dbReference type="STRING" id="1192197.JBW_01430"/>
<dbReference type="PROSITE" id="PS00383">
    <property type="entry name" value="TYR_PHOSPHATASE_1"/>
    <property type="match status" value="1"/>
</dbReference>
<evidence type="ECO:0000259" key="2">
    <source>
        <dbReference type="PROSITE" id="PS50056"/>
    </source>
</evidence>
<dbReference type="InterPro" id="IPR029021">
    <property type="entry name" value="Prot-tyrosine_phosphatase-like"/>
</dbReference>
<dbReference type="EMBL" id="CP010978">
    <property type="protein sequence ID" value="AJQ26782.1"/>
    <property type="molecule type" value="Genomic_DNA"/>
</dbReference>
<dbReference type="KEGG" id="pft:JBW_01430"/>
<feature type="chain" id="PRO_5003714521" description="Tyrosine specific protein phosphatases domain-containing protein" evidence="1">
    <location>
        <begin position="30"/>
        <end position="315"/>
    </location>
</feature>
<proteinExistence type="predicted"/>
<feature type="domain" description="Tyrosine specific protein phosphatases" evidence="2">
    <location>
        <begin position="208"/>
        <end position="256"/>
    </location>
</feature>
<dbReference type="RefSeq" id="WP_007954057.1">
    <property type="nucleotide sequence ID" value="NZ_CP010978.1"/>
</dbReference>
<dbReference type="Proteomes" id="UP000005361">
    <property type="component" value="Chromosome"/>
</dbReference>
<dbReference type="InterPro" id="IPR016130">
    <property type="entry name" value="Tyr_Pase_AS"/>
</dbReference>
<evidence type="ECO:0000313" key="3">
    <source>
        <dbReference type="EMBL" id="AJQ26782.1"/>
    </source>
</evidence>
<evidence type="ECO:0000313" key="4">
    <source>
        <dbReference type="Proteomes" id="UP000005361"/>
    </source>
</evidence>
<organism evidence="3 4">
    <name type="scientific">Pelosinus fermentans JBW45</name>
    <dbReference type="NCBI Taxonomy" id="1192197"/>
    <lineage>
        <taxon>Bacteria</taxon>
        <taxon>Bacillati</taxon>
        <taxon>Bacillota</taxon>
        <taxon>Negativicutes</taxon>
        <taxon>Selenomonadales</taxon>
        <taxon>Sporomusaceae</taxon>
        <taxon>Pelosinus</taxon>
    </lineage>
</organism>
<evidence type="ECO:0000256" key="1">
    <source>
        <dbReference type="SAM" id="SignalP"/>
    </source>
</evidence>
<dbReference type="InterPro" id="IPR000387">
    <property type="entry name" value="Tyr_Pase_dom"/>
</dbReference>
<dbReference type="AlphaFoldDB" id="I8TZM5"/>
<protein>
    <recommendedName>
        <fullName evidence="2">Tyrosine specific protein phosphatases domain-containing protein</fullName>
    </recommendedName>
</protein>
<dbReference type="SMART" id="SM01301">
    <property type="entry name" value="PTPlike_phytase"/>
    <property type="match status" value="1"/>
</dbReference>